<feature type="domain" description="O-methyltransferase C-terminal" evidence="4">
    <location>
        <begin position="276"/>
        <end position="445"/>
    </location>
</feature>
<organism evidence="6 7">
    <name type="scientific">Westerdykella ornata</name>
    <dbReference type="NCBI Taxonomy" id="318751"/>
    <lineage>
        <taxon>Eukaryota</taxon>
        <taxon>Fungi</taxon>
        <taxon>Dikarya</taxon>
        <taxon>Ascomycota</taxon>
        <taxon>Pezizomycotina</taxon>
        <taxon>Dothideomycetes</taxon>
        <taxon>Pleosporomycetidae</taxon>
        <taxon>Pleosporales</taxon>
        <taxon>Sporormiaceae</taxon>
        <taxon>Westerdykella</taxon>
    </lineage>
</organism>
<dbReference type="InterPro" id="IPR016461">
    <property type="entry name" value="COMT-like"/>
</dbReference>
<protein>
    <submittedName>
        <fullName evidence="6">O-methyltransferase A</fullName>
    </submittedName>
</protein>
<dbReference type="PANTHER" id="PTHR43712:SF2">
    <property type="entry name" value="O-METHYLTRANSFERASE CICE"/>
    <property type="match status" value="1"/>
</dbReference>
<dbReference type="InterPro" id="IPR036388">
    <property type="entry name" value="WH-like_DNA-bd_sf"/>
</dbReference>
<dbReference type="PROSITE" id="PS51683">
    <property type="entry name" value="SAM_OMT_II"/>
    <property type="match status" value="1"/>
</dbReference>
<dbReference type="InterPro" id="IPR012967">
    <property type="entry name" value="COMT_dimerisation"/>
</dbReference>
<name>A0A6A6JU32_WESOR</name>
<dbReference type="GeneID" id="54548385"/>
<feature type="domain" description="O-methyltransferase dimerisation" evidence="5">
    <location>
        <begin position="66"/>
        <end position="144"/>
    </location>
</feature>
<dbReference type="GO" id="GO:0046983">
    <property type="term" value="F:protein dimerization activity"/>
    <property type="evidence" value="ECO:0007669"/>
    <property type="project" value="InterPro"/>
</dbReference>
<dbReference type="Pfam" id="PF08100">
    <property type="entry name" value="Dimerisation"/>
    <property type="match status" value="1"/>
</dbReference>
<dbReference type="SUPFAM" id="SSF46785">
    <property type="entry name" value="Winged helix' DNA-binding domain"/>
    <property type="match status" value="1"/>
</dbReference>
<accession>A0A6A6JU32</accession>
<evidence type="ECO:0000313" key="7">
    <source>
        <dbReference type="Proteomes" id="UP000800097"/>
    </source>
</evidence>
<dbReference type="InterPro" id="IPR029063">
    <property type="entry name" value="SAM-dependent_MTases_sf"/>
</dbReference>
<keyword evidence="7" id="KW-1185">Reference proteome</keyword>
<evidence type="ECO:0000256" key="3">
    <source>
        <dbReference type="ARBA" id="ARBA00022691"/>
    </source>
</evidence>
<dbReference type="InterPro" id="IPR001077">
    <property type="entry name" value="COMT_C"/>
</dbReference>
<dbReference type="GO" id="GO:0008171">
    <property type="term" value="F:O-methyltransferase activity"/>
    <property type="evidence" value="ECO:0007669"/>
    <property type="project" value="InterPro"/>
</dbReference>
<dbReference type="InterPro" id="IPR036390">
    <property type="entry name" value="WH_DNA-bd_sf"/>
</dbReference>
<sequence length="483" mass="53262">MDAESIAQLRKLGDLINSSIETVIKLNGATKGDMPAKPLFDAQRALLAASGKLTELISQPSVRIMEVSSQYFEARCLHIVVDKRIPDILARAGKAGVHVEEISRIVGIEARKLSRVLRCLCSIHIFQQVGHDTFANNRISAALVDNEPLRAYILLFGLDLYSASDQLPRFLNDPVLGSSYKVEETAFQAAANTSKPRWEWLEEKTTVKKLRDGDCGSDGAPSAYPGPFGAELDKAIAGKADDEVVPRPEHAVFGLAMLGGGRSPRKDYPWDRLGSATVVDVGGGVGGFCLQLSHLYPDLKFVVQDRAPVLQQAETFVWPKENPTALSQGRVTFTPHDFFSDNPVKGAEVYWLRYIIHDWSDEYCVKILSAIRASMGPKSRILICDQVMNTTLGTPELPPAPSPLPANWGYYTRYSHQRDLAMMSIINGIERTPAEFRSIVEKAGLKLRKIWDCRSQVSLVEVVLPDSELLSSELNGSMPKTVV</sequence>
<dbReference type="AlphaFoldDB" id="A0A6A6JU32"/>
<proteinExistence type="predicted"/>
<dbReference type="Gene3D" id="3.40.50.150">
    <property type="entry name" value="Vaccinia Virus protein VP39"/>
    <property type="match status" value="1"/>
</dbReference>
<dbReference type="OrthoDB" id="2410195at2759"/>
<dbReference type="PANTHER" id="PTHR43712">
    <property type="entry name" value="PUTATIVE (AFU_ORTHOLOGUE AFUA_4G14580)-RELATED"/>
    <property type="match status" value="1"/>
</dbReference>
<evidence type="ECO:0000256" key="1">
    <source>
        <dbReference type="ARBA" id="ARBA00022603"/>
    </source>
</evidence>
<dbReference type="SUPFAM" id="SSF53335">
    <property type="entry name" value="S-adenosyl-L-methionine-dependent methyltransferases"/>
    <property type="match status" value="1"/>
</dbReference>
<reference evidence="6" key="1">
    <citation type="journal article" date="2020" name="Stud. Mycol.">
        <title>101 Dothideomycetes genomes: a test case for predicting lifestyles and emergence of pathogens.</title>
        <authorList>
            <person name="Haridas S."/>
            <person name="Albert R."/>
            <person name="Binder M."/>
            <person name="Bloem J."/>
            <person name="Labutti K."/>
            <person name="Salamov A."/>
            <person name="Andreopoulos B."/>
            <person name="Baker S."/>
            <person name="Barry K."/>
            <person name="Bills G."/>
            <person name="Bluhm B."/>
            <person name="Cannon C."/>
            <person name="Castanera R."/>
            <person name="Culley D."/>
            <person name="Daum C."/>
            <person name="Ezra D."/>
            <person name="Gonzalez J."/>
            <person name="Henrissat B."/>
            <person name="Kuo A."/>
            <person name="Liang C."/>
            <person name="Lipzen A."/>
            <person name="Lutzoni F."/>
            <person name="Magnuson J."/>
            <person name="Mondo S."/>
            <person name="Nolan M."/>
            <person name="Ohm R."/>
            <person name="Pangilinan J."/>
            <person name="Park H.-J."/>
            <person name="Ramirez L."/>
            <person name="Alfaro M."/>
            <person name="Sun H."/>
            <person name="Tritt A."/>
            <person name="Yoshinaga Y."/>
            <person name="Zwiers L.-H."/>
            <person name="Turgeon B."/>
            <person name="Goodwin S."/>
            <person name="Spatafora J."/>
            <person name="Crous P."/>
            <person name="Grigoriev I."/>
        </authorList>
    </citation>
    <scope>NUCLEOTIDE SEQUENCE</scope>
    <source>
        <strain evidence="6">CBS 379.55</strain>
    </source>
</reference>
<dbReference type="RefSeq" id="XP_033657668.1">
    <property type="nucleotide sequence ID" value="XM_033795210.1"/>
</dbReference>
<keyword evidence="2 6" id="KW-0808">Transferase</keyword>
<dbReference type="EMBL" id="ML986485">
    <property type="protein sequence ID" value="KAF2280130.1"/>
    <property type="molecule type" value="Genomic_DNA"/>
</dbReference>
<dbReference type="Pfam" id="PF00891">
    <property type="entry name" value="Methyltransf_2"/>
    <property type="match status" value="1"/>
</dbReference>
<evidence type="ECO:0000259" key="4">
    <source>
        <dbReference type="Pfam" id="PF00891"/>
    </source>
</evidence>
<evidence type="ECO:0000313" key="6">
    <source>
        <dbReference type="EMBL" id="KAF2280130.1"/>
    </source>
</evidence>
<dbReference type="GO" id="GO:0032259">
    <property type="term" value="P:methylation"/>
    <property type="evidence" value="ECO:0007669"/>
    <property type="project" value="UniProtKB-KW"/>
</dbReference>
<evidence type="ECO:0000256" key="2">
    <source>
        <dbReference type="ARBA" id="ARBA00022679"/>
    </source>
</evidence>
<dbReference type="Gene3D" id="1.10.10.10">
    <property type="entry name" value="Winged helix-like DNA-binding domain superfamily/Winged helix DNA-binding domain"/>
    <property type="match status" value="1"/>
</dbReference>
<keyword evidence="3" id="KW-0949">S-adenosyl-L-methionine</keyword>
<gene>
    <name evidence="6" type="ORF">EI97DRAFT_369924</name>
</gene>
<evidence type="ECO:0000259" key="5">
    <source>
        <dbReference type="Pfam" id="PF08100"/>
    </source>
</evidence>
<keyword evidence="1 6" id="KW-0489">Methyltransferase</keyword>
<dbReference type="Proteomes" id="UP000800097">
    <property type="component" value="Unassembled WGS sequence"/>
</dbReference>